<dbReference type="Proteomes" id="UP000887116">
    <property type="component" value="Unassembled WGS sequence"/>
</dbReference>
<accession>A0A8X6LZU1</accession>
<protein>
    <submittedName>
        <fullName evidence="1">Peptidase A2 domain-containing protein</fullName>
    </submittedName>
</protein>
<sequence>MQLSDHKYSHLLLEMRSKADSRISEELLQSVFIERFPTHMQQNLSISIDQLDKLSKMADGIMRVAGPTSSNHVIDAEKQDLKTMLMEIS</sequence>
<name>A0A8X6LZU1_TRICU</name>
<dbReference type="PANTHER" id="PTHR33327">
    <property type="entry name" value="ENDONUCLEASE"/>
    <property type="match status" value="1"/>
</dbReference>
<dbReference type="PANTHER" id="PTHR33327:SF3">
    <property type="entry name" value="RNA-DIRECTED DNA POLYMERASE"/>
    <property type="match status" value="1"/>
</dbReference>
<evidence type="ECO:0000313" key="2">
    <source>
        <dbReference type="Proteomes" id="UP000887116"/>
    </source>
</evidence>
<keyword evidence="2" id="KW-1185">Reference proteome</keyword>
<reference evidence="1" key="1">
    <citation type="submission" date="2020-07" db="EMBL/GenBank/DDBJ databases">
        <title>Multicomponent nature underlies the extraordinary mechanical properties of spider dragline silk.</title>
        <authorList>
            <person name="Kono N."/>
            <person name="Nakamura H."/>
            <person name="Mori M."/>
            <person name="Yoshida Y."/>
            <person name="Ohtoshi R."/>
            <person name="Malay A.D."/>
            <person name="Moran D.A.P."/>
            <person name="Tomita M."/>
            <person name="Numata K."/>
            <person name="Arakawa K."/>
        </authorList>
    </citation>
    <scope>NUCLEOTIDE SEQUENCE</scope>
</reference>
<comment type="caution">
    <text evidence="1">The sequence shown here is derived from an EMBL/GenBank/DDBJ whole genome shotgun (WGS) entry which is preliminary data.</text>
</comment>
<dbReference type="OrthoDB" id="6436410at2759"/>
<gene>
    <name evidence="1" type="primary">AVEN_203532_1</name>
    <name evidence="1" type="ORF">TNCT_280911</name>
</gene>
<dbReference type="EMBL" id="BMAO01019178">
    <property type="protein sequence ID" value="GFR28916.1"/>
    <property type="molecule type" value="Genomic_DNA"/>
</dbReference>
<proteinExistence type="predicted"/>
<dbReference type="AlphaFoldDB" id="A0A8X6LZU1"/>
<evidence type="ECO:0000313" key="1">
    <source>
        <dbReference type="EMBL" id="GFR28916.1"/>
    </source>
</evidence>
<organism evidence="1 2">
    <name type="scientific">Trichonephila clavata</name>
    <name type="common">Joro spider</name>
    <name type="synonym">Nephila clavata</name>
    <dbReference type="NCBI Taxonomy" id="2740835"/>
    <lineage>
        <taxon>Eukaryota</taxon>
        <taxon>Metazoa</taxon>
        <taxon>Ecdysozoa</taxon>
        <taxon>Arthropoda</taxon>
        <taxon>Chelicerata</taxon>
        <taxon>Arachnida</taxon>
        <taxon>Araneae</taxon>
        <taxon>Araneomorphae</taxon>
        <taxon>Entelegynae</taxon>
        <taxon>Araneoidea</taxon>
        <taxon>Nephilidae</taxon>
        <taxon>Trichonephila</taxon>
    </lineage>
</organism>